<dbReference type="OrthoDB" id="6373236at2759"/>
<dbReference type="GO" id="GO:0004861">
    <property type="term" value="F:cyclin-dependent protein serine/threonine kinase inhibitor activity"/>
    <property type="evidence" value="ECO:0007669"/>
    <property type="project" value="UniProtKB-UniRule"/>
</dbReference>
<reference evidence="8" key="2">
    <citation type="journal article" date="2017" name="J. Anim. Genet.">
        <title>Multiple reference genome sequences of hot pepper reveal the massive evolution of plant disease resistance genes by retroduplication.</title>
        <authorList>
            <person name="Kim S."/>
            <person name="Park J."/>
            <person name="Yeom S.-I."/>
            <person name="Kim Y.-M."/>
            <person name="Seo E."/>
            <person name="Kim K.-T."/>
            <person name="Kim M.-S."/>
            <person name="Lee J.M."/>
            <person name="Cheong K."/>
            <person name="Shin H.-S."/>
            <person name="Kim S.-B."/>
            <person name="Han K."/>
            <person name="Lee J."/>
            <person name="Park M."/>
            <person name="Lee H.-A."/>
            <person name="Lee H.-Y."/>
            <person name="Lee Y."/>
            <person name="Oh S."/>
            <person name="Lee J.H."/>
            <person name="Choi E."/>
            <person name="Choi E."/>
            <person name="Lee S.E."/>
            <person name="Jeon J."/>
            <person name="Kim H."/>
            <person name="Choi G."/>
            <person name="Song H."/>
            <person name="Lee J."/>
            <person name="Lee S.-C."/>
            <person name="Kwon J.-K."/>
            <person name="Lee H.-Y."/>
            <person name="Koo N."/>
            <person name="Hong Y."/>
            <person name="Kim R.W."/>
            <person name="Kang W.-H."/>
            <person name="Huh J.H."/>
            <person name="Kang B.-C."/>
            <person name="Yang T.-J."/>
            <person name="Lee Y.-H."/>
            <person name="Bennetzen J.L."/>
            <person name="Choi D."/>
        </authorList>
    </citation>
    <scope>NUCLEOTIDE SEQUENCE [LARGE SCALE GENOMIC DNA]</scope>
    <source>
        <strain evidence="8">cv. PBC81</strain>
    </source>
</reference>
<evidence type="ECO:0000256" key="2">
    <source>
        <dbReference type="ARBA" id="ARBA00010274"/>
    </source>
</evidence>
<protein>
    <recommendedName>
        <fullName evidence="5">Cyclin-dependent kinase inhibitor</fullName>
    </recommendedName>
</protein>
<dbReference type="GO" id="GO:0005654">
    <property type="term" value="C:nucleoplasm"/>
    <property type="evidence" value="ECO:0007669"/>
    <property type="project" value="UniProtKB-SubCell"/>
</dbReference>
<comment type="subcellular location">
    <subcellularLocation>
        <location evidence="1">Nucleus</location>
        <location evidence="1">Nucleoplasm</location>
    </subcellularLocation>
</comment>
<dbReference type="PIRSF" id="PIRSF017811">
    <property type="entry name" value="CDK_inhib_pln"/>
    <property type="match status" value="1"/>
</dbReference>
<comment type="caution">
    <text evidence="7">The sequence shown here is derived from an EMBL/GenBank/DDBJ whole genome shotgun (WGS) entry which is preliminary data.</text>
</comment>
<evidence type="ECO:0000256" key="4">
    <source>
        <dbReference type="ARBA" id="ARBA00023306"/>
    </source>
</evidence>
<evidence type="ECO:0000256" key="5">
    <source>
        <dbReference type="PIRNR" id="PIRNR017811"/>
    </source>
</evidence>
<keyword evidence="4" id="KW-0131">Cell cycle</keyword>
<gene>
    <name evidence="7" type="ORF">CQW23_29077</name>
</gene>
<evidence type="ECO:0000313" key="7">
    <source>
        <dbReference type="EMBL" id="PHT32740.1"/>
    </source>
</evidence>
<dbReference type="InterPro" id="IPR044275">
    <property type="entry name" value="KRP"/>
</dbReference>
<dbReference type="Proteomes" id="UP000224567">
    <property type="component" value="Unassembled WGS sequence"/>
</dbReference>
<dbReference type="AlphaFoldDB" id="A0A2G2VID6"/>
<reference evidence="7 8" key="1">
    <citation type="journal article" date="2017" name="Genome Biol.">
        <title>New reference genome sequences of hot pepper reveal the massive evolution of plant disease-resistance genes by retroduplication.</title>
        <authorList>
            <person name="Kim S."/>
            <person name="Park J."/>
            <person name="Yeom S.I."/>
            <person name="Kim Y.M."/>
            <person name="Seo E."/>
            <person name="Kim K.T."/>
            <person name="Kim M.S."/>
            <person name="Lee J.M."/>
            <person name="Cheong K."/>
            <person name="Shin H.S."/>
            <person name="Kim S.B."/>
            <person name="Han K."/>
            <person name="Lee J."/>
            <person name="Park M."/>
            <person name="Lee H.A."/>
            <person name="Lee H.Y."/>
            <person name="Lee Y."/>
            <person name="Oh S."/>
            <person name="Lee J.H."/>
            <person name="Choi E."/>
            <person name="Choi E."/>
            <person name="Lee S.E."/>
            <person name="Jeon J."/>
            <person name="Kim H."/>
            <person name="Choi G."/>
            <person name="Song H."/>
            <person name="Lee J."/>
            <person name="Lee S.C."/>
            <person name="Kwon J.K."/>
            <person name="Lee H.Y."/>
            <person name="Koo N."/>
            <person name="Hong Y."/>
            <person name="Kim R.W."/>
            <person name="Kang W.H."/>
            <person name="Huh J.H."/>
            <person name="Kang B.C."/>
            <person name="Yang T.J."/>
            <person name="Lee Y.H."/>
            <person name="Bennetzen J.L."/>
            <person name="Choi D."/>
        </authorList>
    </citation>
    <scope>NUCLEOTIDE SEQUENCE [LARGE SCALE GENOMIC DNA]</scope>
    <source>
        <strain evidence="8">cv. PBC81</strain>
    </source>
</reference>
<evidence type="ECO:0000256" key="3">
    <source>
        <dbReference type="ARBA" id="ARBA00023013"/>
    </source>
</evidence>
<dbReference type="Pfam" id="PF02234">
    <property type="entry name" value="CDI"/>
    <property type="match status" value="1"/>
</dbReference>
<accession>A0A2G2VID6</accession>
<feature type="domain" description="Cyclin-dependent kinase inhibitor" evidence="6">
    <location>
        <begin position="149"/>
        <end position="193"/>
    </location>
</feature>
<dbReference type="GO" id="GO:0051726">
    <property type="term" value="P:regulation of cell cycle"/>
    <property type="evidence" value="ECO:0007669"/>
    <property type="project" value="InterPro"/>
</dbReference>
<organism evidence="7 8">
    <name type="scientific">Capsicum baccatum</name>
    <name type="common">Peruvian pepper</name>
    <dbReference type="NCBI Taxonomy" id="33114"/>
    <lineage>
        <taxon>Eukaryota</taxon>
        <taxon>Viridiplantae</taxon>
        <taxon>Streptophyta</taxon>
        <taxon>Embryophyta</taxon>
        <taxon>Tracheophyta</taxon>
        <taxon>Spermatophyta</taxon>
        <taxon>Magnoliopsida</taxon>
        <taxon>eudicotyledons</taxon>
        <taxon>Gunneridae</taxon>
        <taxon>Pentapetalae</taxon>
        <taxon>asterids</taxon>
        <taxon>lamiids</taxon>
        <taxon>Solanales</taxon>
        <taxon>Solanaceae</taxon>
        <taxon>Solanoideae</taxon>
        <taxon>Capsiceae</taxon>
        <taxon>Capsicum</taxon>
    </lineage>
</organism>
<keyword evidence="3 5" id="KW-0649">Protein kinase inhibitor</keyword>
<sequence>MGKYIRKNKKGGEVSPLGVLTRAKALALKRAPSAAAAVKEEDSGGSYLELRSGRLVKPFMVLEGRKQRNGVSKNANPKDCLAKEMEKMKGDGNGNSCCGENLLEFEGRKRTTRESTPCSLIRELDNIQTPGSSTRRIDANEGNSRQAIIPTAREMDEFFSSGEEQEVKNFIEKYNFDPVNEKPLPGRYEWVKVDC</sequence>
<dbReference type="InterPro" id="IPR003175">
    <property type="entry name" value="CDI_dom"/>
</dbReference>
<dbReference type="PANTHER" id="PTHR46776">
    <property type="entry name" value="CYCLIN-DEPENDENT KINASE INHIBITOR 4-RELATED"/>
    <property type="match status" value="1"/>
</dbReference>
<name>A0A2G2VID6_CAPBA</name>
<dbReference type="EMBL" id="MLFT02000012">
    <property type="protein sequence ID" value="PHT32740.1"/>
    <property type="molecule type" value="Genomic_DNA"/>
</dbReference>
<dbReference type="InterPro" id="IPR044898">
    <property type="entry name" value="CDI_dom_sf"/>
</dbReference>
<comment type="similarity">
    <text evidence="2 5">Belongs to the CDI family. ICK/KRP subfamily.</text>
</comment>
<evidence type="ECO:0000259" key="6">
    <source>
        <dbReference type="Pfam" id="PF02234"/>
    </source>
</evidence>
<keyword evidence="8" id="KW-1185">Reference proteome</keyword>
<dbReference type="STRING" id="33114.A0A2G2VID6"/>
<evidence type="ECO:0000256" key="1">
    <source>
        <dbReference type="ARBA" id="ARBA00004642"/>
    </source>
</evidence>
<proteinExistence type="inferred from homology"/>
<dbReference type="Gene3D" id="4.10.365.10">
    <property type="entry name" value="p27"/>
    <property type="match status" value="1"/>
</dbReference>
<evidence type="ECO:0000313" key="8">
    <source>
        <dbReference type="Proteomes" id="UP000224567"/>
    </source>
</evidence>